<evidence type="ECO:0000256" key="3">
    <source>
        <dbReference type="ARBA" id="ARBA00022729"/>
    </source>
</evidence>
<protein>
    <submittedName>
        <fullName evidence="9">WSC domain-containing protein 2</fullName>
    </submittedName>
</protein>
<dbReference type="EMBL" id="LFRF01000018">
    <property type="protein sequence ID" value="KND89522.1"/>
    <property type="molecule type" value="Genomic_DNA"/>
</dbReference>
<evidence type="ECO:0000256" key="4">
    <source>
        <dbReference type="ARBA" id="ARBA00022989"/>
    </source>
</evidence>
<evidence type="ECO:0000256" key="2">
    <source>
        <dbReference type="ARBA" id="ARBA00022692"/>
    </source>
</evidence>
<keyword evidence="3 7" id="KW-0732">Signal</keyword>
<dbReference type="STRING" id="1163406.A0A0L0N645"/>
<dbReference type="PANTHER" id="PTHR24269:SF16">
    <property type="entry name" value="PROTEIN SLG1"/>
    <property type="match status" value="1"/>
</dbReference>
<proteinExistence type="predicted"/>
<dbReference type="AlphaFoldDB" id="A0A0L0N645"/>
<keyword evidence="10" id="KW-1185">Reference proteome</keyword>
<keyword evidence="2" id="KW-0812">Transmembrane</keyword>
<dbReference type="InterPro" id="IPR002889">
    <property type="entry name" value="WSC_carb-bd"/>
</dbReference>
<feature type="signal peptide" evidence="7">
    <location>
        <begin position="1"/>
        <end position="23"/>
    </location>
</feature>
<reference evidence="9 10" key="1">
    <citation type="journal article" date="2015" name="BMC Genomics">
        <title>The genome of the truffle-parasite Tolypocladium ophioglossoides and the evolution of antifungal peptaibiotics.</title>
        <authorList>
            <person name="Quandt C.A."/>
            <person name="Bushley K.E."/>
            <person name="Spatafora J.W."/>
        </authorList>
    </citation>
    <scope>NUCLEOTIDE SEQUENCE [LARGE SCALE GENOMIC DNA]</scope>
    <source>
        <strain evidence="9 10">CBS 100239</strain>
    </source>
</reference>
<keyword evidence="4" id="KW-1133">Transmembrane helix</keyword>
<feature type="chain" id="PRO_5005544849" evidence="7">
    <location>
        <begin position="24"/>
        <end position="162"/>
    </location>
</feature>
<sequence>MTFLLRLLLPLAALLLAFATAQQASDKITIYKDSQKYAYYGCYNETTGIDGSDHSRALSDGINEVKRGEMTVPMCLSFCSGGKTEYRYAGLEWSRECWCSQSLSGISKKLDDGQCNFPCEGDNTTACGGSLKLTVYRLSSASTRVTGSALLATFGVALTLFL</sequence>
<dbReference type="Proteomes" id="UP000036947">
    <property type="component" value="Unassembled WGS sequence"/>
</dbReference>
<dbReference type="SMART" id="SM00321">
    <property type="entry name" value="WSC"/>
    <property type="match status" value="1"/>
</dbReference>
<dbReference type="PROSITE" id="PS51212">
    <property type="entry name" value="WSC"/>
    <property type="match status" value="1"/>
</dbReference>
<dbReference type="GO" id="GO:0005886">
    <property type="term" value="C:plasma membrane"/>
    <property type="evidence" value="ECO:0007669"/>
    <property type="project" value="TreeGrafter"/>
</dbReference>
<dbReference type="Pfam" id="PF01822">
    <property type="entry name" value="WSC"/>
    <property type="match status" value="1"/>
</dbReference>
<name>A0A0L0N645_TOLOC</name>
<keyword evidence="5" id="KW-0472">Membrane</keyword>
<organism evidence="9 10">
    <name type="scientific">Tolypocladium ophioglossoides (strain CBS 100239)</name>
    <name type="common">Snaketongue truffleclub</name>
    <name type="synonym">Elaphocordyceps ophioglossoides</name>
    <dbReference type="NCBI Taxonomy" id="1163406"/>
    <lineage>
        <taxon>Eukaryota</taxon>
        <taxon>Fungi</taxon>
        <taxon>Dikarya</taxon>
        <taxon>Ascomycota</taxon>
        <taxon>Pezizomycotina</taxon>
        <taxon>Sordariomycetes</taxon>
        <taxon>Hypocreomycetidae</taxon>
        <taxon>Hypocreales</taxon>
        <taxon>Ophiocordycipitaceae</taxon>
        <taxon>Tolypocladium</taxon>
    </lineage>
</organism>
<feature type="domain" description="WSC" evidence="8">
    <location>
        <begin position="36"/>
        <end position="139"/>
    </location>
</feature>
<evidence type="ECO:0000313" key="9">
    <source>
        <dbReference type="EMBL" id="KND89522.1"/>
    </source>
</evidence>
<evidence type="ECO:0000259" key="8">
    <source>
        <dbReference type="PROSITE" id="PS51212"/>
    </source>
</evidence>
<evidence type="ECO:0000313" key="10">
    <source>
        <dbReference type="Proteomes" id="UP000036947"/>
    </source>
</evidence>
<comment type="caution">
    <text evidence="9">The sequence shown here is derived from an EMBL/GenBank/DDBJ whole genome shotgun (WGS) entry which is preliminary data.</text>
</comment>
<keyword evidence="6" id="KW-0325">Glycoprotein</keyword>
<comment type="subcellular location">
    <subcellularLocation>
        <location evidence="1">Membrane</location>
        <topology evidence="1">Single-pass membrane protein</topology>
    </subcellularLocation>
</comment>
<accession>A0A0L0N645</accession>
<evidence type="ECO:0000256" key="5">
    <source>
        <dbReference type="ARBA" id="ARBA00023136"/>
    </source>
</evidence>
<evidence type="ECO:0000256" key="6">
    <source>
        <dbReference type="ARBA" id="ARBA00023180"/>
    </source>
</evidence>
<dbReference type="PANTHER" id="PTHR24269">
    <property type="entry name" value="KREMEN PROTEIN"/>
    <property type="match status" value="1"/>
</dbReference>
<evidence type="ECO:0000256" key="7">
    <source>
        <dbReference type="SAM" id="SignalP"/>
    </source>
</evidence>
<gene>
    <name evidence="9" type="ORF">TOPH_05861</name>
</gene>
<dbReference type="OrthoDB" id="5985073at2759"/>
<evidence type="ECO:0000256" key="1">
    <source>
        <dbReference type="ARBA" id="ARBA00004167"/>
    </source>
</evidence>
<dbReference type="InterPro" id="IPR051836">
    <property type="entry name" value="Kremen_rcpt"/>
</dbReference>